<protein>
    <submittedName>
        <fullName evidence="4">Uncharacterized protein LOC112681486 isoform X1</fullName>
    </submittedName>
</protein>
<reference evidence="4" key="1">
    <citation type="submission" date="2025-08" db="UniProtKB">
        <authorList>
            <consortium name="RefSeq"/>
        </authorList>
    </citation>
    <scope>IDENTIFICATION</scope>
    <source>
        <tissue evidence="4">Whole body</tissue>
    </source>
</reference>
<evidence type="ECO:0000313" key="4">
    <source>
        <dbReference type="RefSeq" id="XP_025407522.1"/>
    </source>
</evidence>
<keyword evidence="2" id="KW-1133">Transmembrane helix</keyword>
<keyword evidence="3" id="KW-1185">Reference proteome</keyword>
<organism evidence="3 4">
    <name type="scientific">Sipha flava</name>
    <name type="common">yellow sugarcane aphid</name>
    <dbReference type="NCBI Taxonomy" id="143950"/>
    <lineage>
        <taxon>Eukaryota</taxon>
        <taxon>Metazoa</taxon>
        <taxon>Ecdysozoa</taxon>
        <taxon>Arthropoda</taxon>
        <taxon>Hexapoda</taxon>
        <taxon>Insecta</taxon>
        <taxon>Pterygota</taxon>
        <taxon>Neoptera</taxon>
        <taxon>Paraneoptera</taxon>
        <taxon>Hemiptera</taxon>
        <taxon>Sternorrhyncha</taxon>
        <taxon>Aphidomorpha</taxon>
        <taxon>Aphidoidea</taxon>
        <taxon>Aphididae</taxon>
        <taxon>Sipha</taxon>
    </lineage>
</organism>
<dbReference type="RefSeq" id="XP_025407522.1">
    <property type="nucleotide sequence ID" value="XM_025551737.1"/>
</dbReference>
<evidence type="ECO:0000313" key="3">
    <source>
        <dbReference type="Proteomes" id="UP000694846"/>
    </source>
</evidence>
<evidence type="ECO:0000256" key="2">
    <source>
        <dbReference type="SAM" id="Phobius"/>
    </source>
</evidence>
<sequence length="239" mass="26619">MIIAAAATAISSESFILNRVAAAMVDVVYRGNIELILSIINHLKKYIISFIIVLLILLSIFHFSKYSVHFVPLFTITFVLLPVVYYTTVLVLKFVTTIISSNQTREIAVMNANSDQGHGLKTPDRPYPNSPTPPPTYEEATRNDHYYQPQPWLPSTSSGYTSSTSAVFNLQYQYTNRDVMKNYARISDMAAATMTTNQNNLSSVADGGVCDLRPSVLKPIQNIPSVTITSDDDQRPMEI</sequence>
<keyword evidence="2" id="KW-0472">Membrane</keyword>
<name>A0A8B8FAU0_9HEMI</name>
<feature type="transmembrane region" description="Helical" evidence="2">
    <location>
        <begin position="70"/>
        <end position="95"/>
    </location>
</feature>
<accession>A0A8B8FAU0</accession>
<dbReference type="GeneID" id="112681486"/>
<evidence type="ECO:0000256" key="1">
    <source>
        <dbReference type="SAM" id="MobiDB-lite"/>
    </source>
</evidence>
<proteinExistence type="predicted"/>
<dbReference type="OrthoDB" id="6620374at2759"/>
<feature type="region of interest" description="Disordered" evidence="1">
    <location>
        <begin position="112"/>
        <end position="142"/>
    </location>
</feature>
<dbReference type="AlphaFoldDB" id="A0A8B8FAU0"/>
<keyword evidence="2" id="KW-0812">Transmembrane</keyword>
<gene>
    <name evidence="4" type="primary">LOC112681486</name>
</gene>
<feature type="transmembrane region" description="Helical" evidence="2">
    <location>
        <begin position="46"/>
        <end position="63"/>
    </location>
</feature>
<feature type="compositionally biased region" description="Pro residues" evidence="1">
    <location>
        <begin position="125"/>
        <end position="136"/>
    </location>
</feature>
<dbReference type="Proteomes" id="UP000694846">
    <property type="component" value="Unplaced"/>
</dbReference>